<comment type="caution">
    <text evidence="1">The sequence shown here is derived from an EMBL/GenBank/DDBJ whole genome shotgun (WGS) entry which is preliminary data.</text>
</comment>
<evidence type="ECO:0000313" key="1">
    <source>
        <dbReference type="EMBL" id="KAG8195071.1"/>
    </source>
</evidence>
<evidence type="ECO:0000313" key="2">
    <source>
        <dbReference type="Proteomes" id="UP000827092"/>
    </source>
</evidence>
<keyword evidence="2" id="KW-1185">Reference proteome</keyword>
<name>A0AAV6VHE7_9ARAC</name>
<sequence length="164" mass="18395">MSKIYLKFKYNIGTLFCSEAACLSVKVSRPSSNGEPGFERFSRVAANGVSGGSVGVRVGAFESGSQKDVWFRRTVFGFELVEDARGREHFRTTPAKRPEECFSSSAADPVSSGAVSSYRWFEVELRCFLPPSTYLPPENFLWNLFFLESSRTRVYDLWGETLVA</sequence>
<gene>
    <name evidence="1" type="ORF">JTE90_029650</name>
</gene>
<dbReference type="AlphaFoldDB" id="A0AAV6VHE7"/>
<accession>A0AAV6VHE7</accession>
<dbReference type="EMBL" id="JAFNEN010000094">
    <property type="protein sequence ID" value="KAG8195071.1"/>
    <property type="molecule type" value="Genomic_DNA"/>
</dbReference>
<protein>
    <submittedName>
        <fullName evidence="1">Uncharacterized protein</fullName>
    </submittedName>
</protein>
<organism evidence="1 2">
    <name type="scientific">Oedothorax gibbosus</name>
    <dbReference type="NCBI Taxonomy" id="931172"/>
    <lineage>
        <taxon>Eukaryota</taxon>
        <taxon>Metazoa</taxon>
        <taxon>Ecdysozoa</taxon>
        <taxon>Arthropoda</taxon>
        <taxon>Chelicerata</taxon>
        <taxon>Arachnida</taxon>
        <taxon>Araneae</taxon>
        <taxon>Araneomorphae</taxon>
        <taxon>Entelegynae</taxon>
        <taxon>Araneoidea</taxon>
        <taxon>Linyphiidae</taxon>
        <taxon>Erigoninae</taxon>
        <taxon>Oedothorax</taxon>
    </lineage>
</organism>
<dbReference type="Proteomes" id="UP000827092">
    <property type="component" value="Unassembled WGS sequence"/>
</dbReference>
<reference evidence="1 2" key="1">
    <citation type="journal article" date="2022" name="Nat. Ecol. Evol.">
        <title>A masculinizing supergene underlies an exaggerated male reproductive morph in a spider.</title>
        <authorList>
            <person name="Hendrickx F."/>
            <person name="De Corte Z."/>
            <person name="Sonet G."/>
            <person name="Van Belleghem S.M."/>
            <person name="Kostlbacher S."/>
            <person name="Vangestel C."/>
        </authorList>
    </citation>
    <scope>NUCLEOTIDE SEQUENCE [LARGE SCALE GENOMIC DNA]</scope>
    <source>
        <strain evidence="1">W744_W776</strain>
    </source>
</reference>
<proteinExistence type="predicted"/>